<keyword evidence="3" id="KW-1185">Reference proteome</keyword>
<keyword evidence="1" id="KW-0732">Signal</keyword>
<sequence>MWIHTMEIILVLTSCLIHSPTDCYDWHTVAENMQVTLDNRISLYPSTGCKYELKFCWGVLLFGNPRVKIMLLLSVGCCANLQWLNTHS</sequence>
<feature type="chain" id="PRO_5040838442" description="Secreted protein" evidence="1">
    <location>
        <begin position="24"/>
        <end position="88"/>
    </location>
</feature>
<evidence type="ECO:0000313" key="3">
    <source>
        <dbReference type="Proteomes" id="UP001142393"/>
    </source>
</evidence>
<evidence type="ECO:0008006" key="4">
    <source>
        <dbReference type="Google" id="ProtNLM"/>
    </source>
</evidence>
<dbReference type="Proteomes" id="UP001142393">
    <property type="component" value="Unassembled WGS sequence"/>
</dbReference>
<dbReference type="AlphaFoldDB" id="A0A9W8TSX1"/>
<reference evidence="2 3" key="1">
    <citation type="journal article" date="2023" name="Proc. Natl. Acad. Sci. U.S.A.">
        <title>A global phylogenomic analysis of the shiitake genus Lentinula.</title>
        <authorList>
            <person name="Sierra-Patev S."/>
            <person name="Min B."/>
            <person name="Naranjo-Ortiz M."/>
            <person name="Looney B."/>
            <person name="Konkel Z."/>
            <person name="Slot J.C."/>
            <person name="Sakamoto Y."/>
            <person name="Steenwyk J.L."/>
            <person name="Rokas A."/>
            <person name="Carro J."/>
            <person name="Camarero S."/>
            <person name="Ferreira P."/>
            <person name="Molpeceres G."/>
            <person name="Ruiz-Duenas F.J."/>
            <person name="Serrano A."/>
            <person name="Henrissat B."/>
            <person name="Drula E."/>
            <person name="Hughes K.W."/>
            <person name="Mata J.L."/>
            <person name="Ishikawa N.K."/>
            <person name="Vargas-Isla R."/>
            <person name="Ushijima S."/>
            <person name="Smith C.A."/>
            <person name="Donoghue J."/>
            <person name="Ahrendt S."/>
            <person name="Andreopoulos W."/>
            <person name="He G."/>
            <person name="LaButti K."/>
            <person name="Lipzen A."/>
            <person name="Ng V."/>
            <person name="Riley R."/>
            <person name="Sandor L."/>
            <person name="Barry K."/>
            <person name="Martinez A.T."/>
            <person name="Xiao Y."/>
            <person name="Gibbons J.G."/>
            <person name="Terashima K."/>
            <person name="Grigoriev I.V."/>
            <person name="Hibbett D."/>
        </authorList>
    </citation>
    <scope>NUCLEOTIDE SEQUENCE [LARGE SCALE GENOMIC DNA]</scope>
    <source>
        <strain evidence="2 3">TFB7810</strain>
    </source>
</reference>
<dbReference type="EMBL" id="JANVFU010000019">
    <property type="protein sequence ID" value="KAJ3739299.1"/>
    <property type="molecule type" value="Genomic_DNA"/>
</dbReference>
<gene>
    <name evidence="2" type="ORF">DFH05DRAFT_1514813</name>
</gene>
<name>A0A9W8TSX1_9AGAR</name>
<comment type="caution">
    <text evidence="2">The sequence shown here is derived from an EMBL/GenBank/DDBJ whole genome shotgun (WGS) entry which is preliminary data.</text>
</comment>
<protein>
    <recommendedName>
        <fullName evidence="4">Secreted protein</fullName>
    </recommendedName>
</protein>
<proteinExistence type="predicted"/>
<organism evidence="2 3">
    <name type="scientific">Lentinula detonsa</name>
    <dbReference type="NCBI Taxonomy" id="2804962"/>
    <lineage>
        <taxon>Eukaryota</taxon>
        <taxon>Fungi</taxon>
        <taxon>Dikarya</taxon>
        <taxon>Basidiomycota</taxon>
        <taxon>Agaricomycotina</taxon>
        <taxon>Agaricomycetes</taxon>
        <taxon>Agaricomycetidae</taxon>
        <taxon>Agaricales</taxon>
        <taxon>Marasmiineae</taxon>
        <taxon>Omphalotaceae</taxon>
        <taxon>Lentinula</taxon>
    </lineage>
</organism>
<evidence type="ECO:0000313" key="2">
    <source>
        <dbReference type="EMBL" id="KAJ3739299.1"/>
    </source>
</evidence>
<evidence type="ECO:0000256" key="1">
    <source>
        <dbReference type="SAM" id="SignalP"/>
    </source>
</evidence>
<feature type="signal peptide" evidence="1">
    <location>
        <begin position="1"/>
        <end position="23"/>
    </location>
</feature>
<accession>A0A9W8TSX1</accession>